<dbReference type="AlphaFoldDB" id="A0A2U2XAN4"/>
<organism evidence="1 2">
    <name type="scientific">Brumimicrobium oceani</name>
    <dbReference type="NCBI Taxonomy" id="2100725"/>
    <lineage>
        <taxon>Bacteria</taxon>
        <taxon>Pseudomonadati</taxon>
        <taxon>Bacteroidota</taxon>
        <taxon>Flavobacteriia</taxon>
        <taxon>Flavobacteriales</taxon>
        <taxon>Crocinitomicaceae</taxon>
        <taxon>Brumimicrobium</taxon>
    </lineage>
</organism>
<protein>
    <recommendedName>
        <fullName evidence="3">Omp28-related outer membrane protein</fullName>
    </recommendedName>
</protein>
<reference evidence="1 2" key="2">
    <citation type="submission" date="2018-05" db="EMBL/GenBank/DDBJ databases">
        <authorList>
            <person name="Lanie J.A."/>
            <person name="Ng W.-L."/>
            <person name="Kazmierczak K.M."/>
            <person name="Andrzejewski T.M."/>
            <person name="Davidsen T.M."/>
            <person name="Wayne K.J."/>
            <person name="Tettelin H."/>
            <person name="Glass J.I."/>
            <person name="Rusch D."/>
            <person name="Podicherti R."/>
            <person name="Tsui H.-C.T."/>
            <person name="Winkler M.E."/>
        </authorList>
    </citation>
    <scope>NUCLEOTIDE SEQUENCE [LARGE SCALE GENOMIC DNA]</scope>
    <source>
        <strain evidence="1 2">C305</strain>
    </source>
</reference>
<dbReference type="OrthoDB" id="1081990at2"/>
<reference evidence="1 2" key="1">
    <citation type="submission" date="2018-05" db="EMBL/GenBank/DDBJ databases">
        <title>Brumimicrobium oceani sp. nov., isolated from coastal sediment.</title>
        <authorList>
            <person name="Kou Y."/>
        </authorList>
    </citation>
    <scope>NUCLEOTIDE SEQUENCE [LARGE SCALE GENOMIC DNA]</scope>
    <source>
        <strain evidence="1 2">C305</strain>
    </source>
</reference>
<sequence length="310" mass="34839">MKKLHQYIFFIVGASFIFASCDKVENPYEKVATINVDTNLYQGLWSDYLANEYPVFTQNSNTGVNVLIEDYTGHTCITCPNAADIAHDIHTNNPERVFIASIHTGPGTLSFQAADANASKYYTDHTNPEGIAYGDEFKSGFGFFGNPQGTVNRKKGNAEMFSQSGVWQSRADNILSANVLKVNLQSVFNYYPTANGGYLHVEVEKKTSEAIDMNTVVYVIQDSLVDWQKMPDNSDNEFYVHRDKHLGSIDNNPFGIPTFNAGDAAGTKKIIDYSYVLPQDLDIANMHFLIYVYDKETYEILHVIKQKIED</sequence>
<dbReference type="InterPro" id="IPR021615">
    <property type="entry name" value="Omp28"/>
</dbReference>
<gene>
    <name evidence="1" type="ORF">DIT68_11965</name>
</gene>
<dbReference type="PROSITE" id="PS51257">
    <property type="entry name" value="PROKAR_LIPOPROTEIN"/>
    <property type="match status" value="1"/>
</dbReference>
<evidence type="ECO:0008006" key="3">
    <source>
        <dbReference type="Google" id="ProtNLM"/>
    </source>
</evidence>
<dbReference type="Pfam" id="PF11551">
    <property type="entry name" value="Omp28"/>
    <property type="match status" value="1"/>
</dbReference>
<proteinExistence type="predicted"/>
<name>A0A2U2XAN4_9FLAO</name>
<dbReference type="RefSeq" id="WP_109360047.1">
    <property type="nucleotide sequence ID" value="NZ_QFRJ01000010.1"/>
</dbReference>
<evidence type="ECO:0000313" key="1">
    <source>
        <dbReference type="EMBL" id="PWH84854.1"/>
    </source>
</evidence>
<dbReference type="Proteomes" id="UP000245370">
    <property type="component" value="Unassembled WGS sequence"/>
</dbReference>
<keyword evidence="2" id="KW-1185">Reference proteome</keyword>
<dbReference type="InterPro" id="IPR013783">
    <property type="entry name" value="Ig-like_fold"/>
</dbReference>
<dbReference type="Gene3D" id="2.60.40.10">
    <property type="entry name" value="Immunoglobulins"/>
    <property type="match status" value="1"/>
</dbReference>
<dbReference type="EMBL" id="QFRJ01000010">
    <property type="protein sequence ID" value="PWH84854.1"/>
    <property type="molecule type" value="Genomic_DNA"/>
</dbReference>
<accession>A0A2U2XAN4</accession>
<evidence type="ECO:0000313" key="2">
    <source>
        <dbReference type="Proteomes" id="UP000245370"/>
    </source>
</evidence>
<comment type="caution">
    <text evidence="1">The sequence shown here is derived from an EMBL/GenBank/DDBJ whole genome shotgun (WGS) entry which is preliminary data.</text>
</comment>